<keyword evidence="2" id="KW-1185">Reference proteome</keyword>
<proteinExistence type="predicted"/>
<dbReference type="AlphaFoldDB" id="A0A8C3N0P5"/>
<reference evidence="1" key="1">
    <citation type="submission" date="2020-02" db="EMBL/GenBank/DDBJ databases">
        <authorList>
            <person name="Enbody D E."/>
            <person name="Pettersson E M."/>
        </authorList>
    </citation>
    <scope>NUCLEOTIDE SEQUENCE [LARGE SCALE GENOMIC DNA]</scope>
</reference>
<sequence length="98" mass="11066">MVISSRRNLCALFVHLILTTAKHPNQLWREVLGLLPCLYKDCDAQCQCLRAIPVFLGRKPLGEMFDLAARSLLCDLYGASLHTPAIEFVFQSNNFSLK</sequence>
<protein>
    <submittedName>
        <fullName evidence="1">Uncharacterized protein</fullName>
    </submittedName>
</protein>
<reference evidence="1" key="3">
    <citation type="submission" date="2025-09" db="UniProtKB">
        <authorList>
            <consortium name="Ensembl"/>
        </authorList>
    </citation>
    <scope>IDENTIFICATION</scope>
</reference>
<dbReference type="Ensembl" id="ENSCPVT00000014754.2">
    <property type="protein sequence ID" value="ENSCPVP00000014122.1"/>
    <property type="gene ID" value="ENSCPVG00000010320.2"/>
</dbReference>
<name>A0A8C3N0P5_GEOPR</name>
<organism evidence="1 2">
    <name type="scientific">Geospiza parvula</name>
    <name type="common">Small tree-finch</name>
    <name type="synonym">Camarhynchus parvulus</name>
    <dbReference type="NCBI Taxonomy" id="87175"/>
    <lineage>
        <taxon>Eukaryota</taxon>
        <taxon>Metazoa</taxon>
        <taxon>Chordata</taxon>
        <taxon>Craniata</taxon>
        <taxon>Vertebrata</taxon>
        <taxon>Euteleostomi</taxon>
        <taxon>Archelosauria</taxon>
        <taxon>Archosauria</taxon>
        <taxon>Dinosauria</taxon>
        <taxon>Saurischia</taxon>
        <taxon>Theropoda</taxon>
        <taxon>Coelurosauria</taxon>
        <taxon>Aves</taxon>
        <taxon>Neognathae</taxon>
        <taxon>Neoaves</taxon>
        <taxon>Telluraves</taxon>
        <taxon>Australaves</taxon>
        <taxon>Passeriformes</taxon>
        <taxon>Thraupidae</taxon>
        <taxon>Camarhynchus</taxon>
    </lineage>
</organism>
<reference evidence="1" key="2">
    <citation type="submission" date="2025-08" db="UniProtKB">
        <authorList>
            <consortium name="Ensembl"/>
        </authorList>
    </citation>
    <scope>IDENTIFICATION</scope>
</reference>
<evidence type="ECO:0000313" key="1">
    <source>
        <dbReference type="Ensembl" id="ENSCPVP00000014122.1"/>
    </source>
</evidence>
<accession>A0A8C3N0P5</accession>
<dbReference type="Proteomes" id="UP000694382">
    <property type="component" value="Chromosome 5"/>
</dbReference>
<evidence type="ECO:0000313" key="2">
    <source>
        <dbReference type="Proteomes" id="UP000694382"/>
    </source>
</evidence>